<dbReference type="Pfam" id="PF00126">
    <property type="entry name" value="HTH_1"/>
    <property type="match status" value="1"/>
</dbReference>
<evidence type="ECO:0000256" key="3">
    <source>
        <dbReference type="ARBA" id="ARBA00023125"/>
    </source>
</evidence>
<dbReference type="InterPro" id="IPR000847">
    <property type="entry name" value="LysR_HTH_N"/>
</dbReference>
<dbReference type="CDD" id="cd05466">
    <property type="entry name" value="PBP2_LTTR_substrate"/>
    <property type="match status" value="1"/>
</dbReference>
<proteinExistence type="inferred from homology"/>
<evidence type="ECO:0000256" key="4">
    <source>
        <dbReference type="ARBA" id="ARBA00023163"/>
    </source>
</evidence>
<dbReference type="InterPro" id="IPR058163">
    <property type="entry name" value="LysR-type_TF_proteobact-type"/>
</dbReference>
<evidence type="ECO:0000256" key="1">
    <source>
        <dbReference type="ARBA" id="ARBA00009437"/>
    </source>
</evidence>
<dbReference type="SUPFAM" id="SSF53850">
    <property type="entry name" value="Periplasmic binding protein-like II"/>
    <property type="match status" value="1"/>
</dbReference>
<evidence type="ECO:0000259" key="5">
    <source>
        <dbReference type="PROSITE" id="PS50931"/>
    </source>
</evidence>
<dbReference type="PROSITE" id="PS50931">
    <property type="entry name" value="HTH_LYSR"/>
    <property type="match status" value="1"/>
</dbReference>
<reference evidence="6 7" key="1">
    <citation type="submission" date="2024-04" db="EMBL/GenBank/DDBJ databases">
        <title>Complete genome sequence of Nguyenibacter vanlangesis HBCM-1154, a strain capable of nitrogen fixation, IAA production, and phosphorus solubilization isolated from sugarcane soil.</title>
        <authorList>
            <person name="MY HANH P."/>
        </authorList>
    </citation>
    <scope>NUCLEOTIDE SEQUENCE [LARGE SCALE GENOMIC DNA]</scope>
    <source>
        <strain evidence="6 7">HBCM 1154</strain>
    </source>
</reference>
<accession>A0ABZ3D1Z5</accession>
<dbReference type="Gene3D" id="3.40.190.290">
    <property type="match status" value="1"/>
</dbReference>
<evidence type="ECO:0000256" key="2">
    <source>
        <dbReference type="ARBA" id="ARBA00023015"/>
    </source>
</evidence>
<organism evidence="6 7">
    <name type="scientific">Nguyenibacter vanlangensis</name>
    <dbReference type="NCBI Taxonomy" id="1216886"/>
    <lineage>
        <taxon>Bacteria</taxon>
        <taxon>Pseudomonadati</taxon>
        <taxon>Pseudomonadota</taxon>
        <taxon>Alphaproteobacteria</taxon>
        <taxon>Acetobacterales</taxon>
        <taxon>Acetobacteraceae</taxon>
        <taxon>Nguyenibacter</taxon>
    </lineage>
</organism>
<dbReference type="Gene3D" id="1.10.10.10">
    <property type="entry name" value="Winged helix-like DNA-binding domain superfamily/Winged helix DNA-binding domain"/>
    <property type="match status" value="1"/>
</dbReference>
<sequence length="273" mass="30272">MFDWEDLRHFLAVAQAGTLSGAARRLKVDHATVSRRLTALETALQMRLIDRLPRSCRLTLMGEQIFELTSQMEASAFAIERAVHAAHSPFIGKVTVSAPPVLATNFFAKQVLTFHRQHPDIQLSISSQAQQVSLSRREADIAVRLSRPTEASSVTRRLGIMPFALYASRDYAYRHQPATWEFIAYDAQYADMPHQHWLLAVAGSRPIVCEVSDITSQHVAARTGIGVAGLPCFLGDTDPALERLPFDGDAFSREIWLVVHADLKHSASIVSVS</sequence>
<keyword evidence="4" id="KW-0804">Transcription</keyword>
<dbReference type="Pfam" id="PF03466">
    <property type="entry name" value="LysR_substrate"/>
    <property type="match status" value="1"/>
</dbReference>
<dbReference type="RefSeq" id="WP_342627627.1">
    <property type="nucleotide sequence ID" value="NZ_CP152276.1"/>
</dbReference>
<dbReference type="EMBL" id="CP152276">
    <property type="protein sequence ID" value="XAE41774.1"/>
    <property type="molecule type" value="Genomic_DNA"/>
</dbReference>
<gene>
    <name evidence="6" type="ORF">AAC691_16035</name>
</gene>
<keyword evidence="2" id="KW-0805">Transcription regulation</keyword>
<feature type="domain" description="HTH lysR-type" evidence="5">
    <location>
        <begin position="2"/>
        <end position="59"/>
    </location>
</feature>
<dbReference type="Proteomes" id="UP001449795">
    <property type="component" value="Chromosome"/>
</dbReference>
<dbReference type="InterPro" id="IPR036388">
    <property type="entry name" value="WH-like_DNA-bd_sf"/>
</dbReference>
<dbReference type="PANTHER" id="PTHR30537">
    <property type="entry name" value="HTH-TYPE TRANSCRIPTIONAL REGULATOR"/>
    <property type="match status" value="1"/>
</dbReference>
<dbReference type="InterPro" id="IPR036390">
    <property type="entry name" value="WH_DNA-bd_sf"/>
</dbReference>
<dbReference type="PANTHER" id="PTHR30537:SF3">
    <property type="entry name" value="TRANSCRIPTIONAL REGULATORY PROTEIN"/>
    <property type="match status" value="1"/>
</dbReference>
<protein>
    <submittedName>
        <fullName evidence="6">LysR family transcriptional regulator</fullName>
    </submittedName>
</protein>
<evidence type="ECO:0000313" key="7">
    <source>
        <dbReference type="Proteomes" id="UP001449795"/>
    </source>
</evidence>
<name>A0ABZ3D1Z5_9PROT</name>
<keyword evidence="7" id="KW-1185">Reference proteome</keyword>
<keyword evidence="3" id="KW-0238">DNA-binding</keyword>
<dbReference type="InterPro" id="IPR005119">
    <property type="entry name" value="LysR_subst-bd"/>
</dbReference>
<evidence type="ECO:0000313" key="6">
    <source>
        <dbReference type="EMBL" id="XAE41774.1"/>
    </source>
</evidence>
<comment type="similarity">
    <text evidence="1">Belongs to the LysR transcriptional regulatory family.</text>
</comment>
<dbReference type="SUPFAM" id="SSF46785">
    <property type="entry name" value="Winged helix' DNA-binding domain"/>
    <property type="match status" value="1"/>
</dbReference>